<evidence type="ECO:0000313" key="3">
    <source>
        <dbReference type="EnsemblMetazoa" id="Aqu2.1.14908_001"/>
    </source>
</evidence>
<dbReference type="InterPro" id="IPR036250">
    <property type="entry name" value="AcylCo_DH-like_C"/>
</dbReference>
<protein>
    <recommendedName>
        <fullName evidence="2">Acyl-CoA dehydrogenase/oxidase C-terminal domain-containing protein</fullName>
    </recommendedName>
</protein>
<sequence length="111" mass="11820">MLAGEVAAASVAADAGIEALARHGFGDERAFLAVAAAKIRTGQAAGAGAAIAHQVHGAMGFTREYPLQQRTRRLWAWRDEFHPESAWAIELGRHIAKSGGGMRLWETLTAV</sequence>
<dbReference type="GO" id="GO:0016627">
    <property type="term" value="F:oxidoreductase activity, acting on the CH-CH group of donors"/>
    <property type="evidence" value="ECO:0007669"/>
    <property type="project" value="InterPro"/>
</dbReference>
<organism evidence="3">
    <name type="scientific">Amphimedon queenslandica</name>
    <name type="common">Sponge</name>
    <dbReference type="NCBI Taxonomy" id="400682"/>
    <lineage>
        <taxon>Eukaryota</taxon>
        <taxon>Metazoa</taxon>
        <taxon>Porifera</taxon>
        <taxon>Demospongiae</taxon>
        <taxon>Heteroscleromorpha</taxon>
        <taxon>Haplosclerida</taxon>
        <taxon>Niphatidae</taxon>
        <taxon>Amphimedon</taxon>
    </lineage>
</organism>
<reference evidence="3" key="1">
    <citation type="submission" date="2017-05" db="UniProtKB">
        <authorList>
            <consortium name="EnsemblMetazoa"/>
        </authorList>
    </citation>
    <scope>IDENTIFICATION</scope>
</reference>
<name>A0A1X7TJI4_AMPQE</name>
<dbReference type="EnsemblMetazoa" id="Aqu2.1.14908_001">
    <property type="protein sequence ID" value="Aqu2.1.14908_001"/>
    <property type="gene ID" value="Aqu2.1.14908"/>
</dbReference>
<dbReference type="Gene3D" id="1.20.140.10">
    <property type="entry name" value="Butyryl-CoA Dehydrogenase, subunit A, domain 3"/>
    <property type="match status" value="1"/>
</dbReference>
<proteinExistence type="predicted"/>
<dbReference type="AlphaFoldDB" id="A0A1X7TJI4"/>
<keyword evidence="1" id="KW-0285">Flavoprotein</keyword>
<dbReference type="InParanoid" id="A0A1X7TJI4"/>
<feature type="domain" description="Acyl-CoA dehydrogenase/oxidase C-terminal" evidence="2">
    <location>
        <begin position="19"/>
        <end position="73"/>
    </location>
</feature>
<dbReference type="InterPro" id="IPR009075">
    <property type="entry name" value="AcylCo_DH/oxidase_C"/>
</dbReference>
<dbReference type="STRING" id="400682.A0A1X7TJI4"/>
<dbReference type="Pfam" id="PF00441">
    <property type="entry name" value="Acyl-CoA_dh_1"/>
    <property type="match status" value="1"/>
</dbReference>
<accession>A0A1X7TJI4</accession>
<evidence type="ECO:0000259" key="2">
    <source>
        <dbReference type="Pfam" id="PF00441"/>
    </source>
</evidence>
<dbReference type="SUPFAM" id="SSF47203">
    <property type="entry name" value="Acyl-CoA dehydrogenase C-terminal domain-like"/>
    <property type="match status" value="1"/>
</dbReference>
<evidence type="ECO:0000256" key="1">
    <source>
        <dbReference type="ARBA" id="ARBA00022630"/>
    </source>
</evidence>